<proteinExistence type="predicted"/>
<reference evidence="1" key="1">
    <citation type="journal article" date="2015" name="Nature">
        <title>Complex archaea that bridge the gap between prokaryotes and eukaryotes.</title>
        <authorList>
            <person name="Spang A."/>
            <person name="Saw J.H."/>
            <person name="Jorgensen S.L."/>
            <person name="Zaremba-Niedzwiedzka K."/>
            <person name="Martijn J."/>
            <person name="Lind A.E."/>
            <person name="van Eijk R."/>
            <person name="Schleper C."/>
            <person name="Guy L."/>
            <person name="Ettema T.J."/>
        </authorList>
    </citation>
    <scope>NUCLEOTIDE SEQUENCE</scope>
</reference>
<comment type="caution">
    <text evidence="1">The sequence shown here is derived from an EMBL/GenBank/DDBJ whole genome shotgun (WGS) entry which is preliminary data.</text>
</comment>
<gene>
    <name evidence="1" type="ORF">LCGC14_1714990</name>
</gene>
<sequence>MLSDEIERLRDALASASREGRLGAGAVEIAYSRLTDIARRVAELEKRSVPPAARLTETDLGGGKVLVLRP</sequence>
<evidence type="ECO:0000313" key="1">
    <source>
        <dbReference type="EMBL" id="KKM13559.1"/>
    </source>
</evidence>
<protein>
    <submittedName>
        <fullName evidence="1">Uncharacterized protein</fullName>
    </submittedName>
</protein>
<accession>A0A0F9I1L4</accession>
<dbReference type="EMBL" id="LAZR01015352">
    <property type="protein sequence ID" value="KKM13559.1"/>
    <property type="molecule type" value="Genomic_DNA"/>
</dbReference>
<dbReference type="AlphaFoldDB" id="A0A0F9I1L4"/>
<organism evidence="1">
    <name type="scientific">marine sediment metagenome</name>
    <dbReference type="NCBI Taxonomy" id="412755"/>
    <lineage>
        <taxon>unclassified sequences</taxon>
        <taxon>metagenomes</taxon>
        <taxon>ecological metagenomes</taxon>
    </lineage>
</organism>
<name>A0A0F9I1L4_9ZZZZ</name>